<feature type="compositionally biased region" description="Basic and acidic residues" evidence="1">
    <location>
        <begin position="56"/>
        <end position="66"/>
    </location>
</feature>
<evidence type="ECO:0000256" key="1">
    <source>
        <dbReference type="SAM" id="MobiDB-lite"/>
    </source>
</evidence>
<accession>A0A3Q4HNX6</accession>
<reference evidence="3" key="1">
    <citation type="submission" date="2025-08" db="UniProtKB">
        <authorList>
            <consortium name="Ensembl"/>
        </authorList>
    </citation>
    <scope>IDENTIFICATION</scope>
</reference>
<feature type="region of interest" description="Disordered" evidence="1">
    <location>
        <begin position="15"/>
        <end position="94"/>
    </location>
</feature>
<dbReference type="GeneTree" id="ENSGT00940000168987"/>
<dbReference type="Bgee" id="ENSNBRG00000014607">
    <property type="expression patterns" value="Expressed in camera-type eye and 2 other cell types or tissues"/>
</dbReference>
<evidence type="ECO:0000313" key="3">
    <source>
        <dbReference type="Ensembl" id="ENSNBRP00000018932.1"/>
    </source>
</evidence>
<dbReference type="Ensembl" id="ENSNBRT00000019438.1">
    <property type="protein sequence ID" value="ENSNBRP00000018932.1"/>
    <property type="gene ID" value="ENSNBRG00000014607.1"/>
</dbReference>
<feature type="compositionally biased region" description="Polar residues" evidence="1">
    <location>
        <begin position="85"/>
        <end position="94"/>
    </location>
</feature>
<proteinExistence type="predicted"/>
<dbReference type="AlphaFoldDB" id="A0A3Q4HNX6"/>
<dbReference type="Pfam" id="PF16174">
    <property type="entry name" value="IHABP4_N"/>
    <property type="match status" value="1"/>
</dbReference>
<protein>
    <recommendedName>
        <fullName evidence="2">Intracellular hyaluronan-binding protein 4 N-terminal domain-containing protein</fullName>
    </recommendedName>
</protein>
<keyword evidence="4" id="KW-1185">Reference proteome</keyword>
<name>A0A3Q4HNX6_NEOBR</name>
<dbReference type="OMA" id="PDAFGCV"/>
<feature type="domain" description="Intracellular hyaluronan-binding protein 4 N-terminal" evidence="2">
    <location>
        <begin position="4"/>
        <end position="75"/>
    </location>
</feature>
<dbReference type="Proteomes" id="UP000261580">
    <property type="component" value="Unassembled WGS sequence"/>
</dbReference>
<organism evidence="3 4">
    <name type="scientific">Neolamprologus brichardi</name>
    <name type="common">Fairy cichlid</name>
    <name type="synonym">Lamprologus brichardi</name>
    <dbReference type="NCBI Taxonomy" id="32507"/>
    <lineage>
        <taxon>Eukaryota</taxon>
        <taxon>Metazoa</taxon>
        <taxon>Chordata</taxon>
        <taxon>Craniata</taxon>
        <taxon>Vertebrata</taxon>
        <taxon>Euteleostomi</taxon>
        <taxon>Actinopterygii</taxon>
        <taxon>Neopterygii</taxon>
        <taxon>Teleostei</taxon>
        <taxon>Neoteleostei</taxon>
        <taxon>Acanthomorphata</taxon>
        <taxon>Ovalentaria</taxon>
        <taxon>Cichlomorphae</taxon>
        <taxon>Cichliformes</taxon>
        <taxon>Cichlidae</taxon>
        <taxon>African cichlids</taxon>
        <taxon>Pseudocrenilabrinae</taxon>
        <taxon>Lamprologini</taxon>
        <taxon>Neolamprologus</taxon>
    </lineage>
</organism>
<reference evidence="3" key="2">
    <citation type="submission" date="2025-09" db="UniProtKB">
        <authorList>
            <consortium name="Ensembl"/>
        </authorList>
    </citation>
    <scope>IDENTIFICATION</scope>
</reference>
<sequence length="94" mass="10845">MLPDAYGCAVANRFGNLLDDDTDPFDLINEVESEKTKKKKKKKEEEEKKAKQKKPGQKESQRDRRLPMALEVQEPVPGKFPPKPRSSTSQSMWR</sequence>
<dbReference type="STRING" id="32507.ENSNBRP00000018932"/>
<dbReference type="InterPro" id="IPR032381">
    <property type="entry name" value="IHABP4_N"/>
</dbReference>
<evidence type="ECO:0000259" key="2">
    <source>
        <dbReference type="Pfam" id="PF16174"/>
    </source>
</evidence>
<evidence type="ECO:0000313" key="4">
    <source>
        <dbReference type="Proteomes" id="UP000261580"/>
    </source>
</evidence>